<name>A0A1G2LTL7_9BACT</name>
<dbReference type="Gene3D" id="2.60.120.200">
    <property type="match status" value="1"/>
</dbReference>
<protein>
    <recommendedName>
        <fullName evidence="3">LamG-like jellyroll fold domain-containing protein</fullName>
    </recommendedName>
</protein>
<evidence type="ECO:0000313" key="1">
    <source>
        <dbReference type="EMBL" id="OHA14980.1"/>
    </source>
</evidence>
<reference evidence="1 2" key="1">
    <citation type="journal article" date="2016" name="Nat. Commun.">
        <title>Thousands of microbial genomes shed light on interconnected biogeochemical processes in an aquifer system.</title>
        <authorList>
            <person name="Anantharaman K."/>
            <person name="Brown C.T."/>
            <person name="Hug L.A."/>
            <person name="Sharon I."/>
            <person name="Castelle C.J."/>
            <person name="Probst A.J."/>
            <person name="Thomas B.C."/>
            <person name="Singh A."/>
            <person name="Wilkins M.J."/>
            <person name="Karaoz U."/>
            <person name="Brodie E.L."/>
            <person name="Williams K.H."/>
            <person name="Hubbard S.S."/>
            <person name="Banfield J.F."/>
        </authorList>
    </citation>
    <scope>NUCLEOTIDE SEQUENCE [LARGE SCALE GENOMIC DNA]</scope>
</reference>
<dbReference type="Proteomes" id="UP000178116">
    <property type="component" value="Unassembled WGS sequence"/>
</dbReference>
<proteinExistence type="predicted"/>
<dbReference type="EMBL" id="MHRA01000032">
    <property type="protein sequence ID" value="OHA14980.1"/>
    <property type="molecule type" value="Genomic_DNA"/>
</dbReference>
<accession>A0A1G2LTL7</accession>
<dbReference type="InterPro" id="IPR013320">
    <property type="entry name" value="ConA-like_dom_sf"/>
</dbReference>
<comment type="caution">
    <text evidence="1">The sequence shown here is derived from an EMBL/GenBank/DDBJ whole genome shotgun (WGS) entry which is preliminary data.</text>
</comment>
<dbReference type="Pfam" id="PF13385">
    <property type="entry name" value="Laminin_G_3"/>
    <property type="match status" value="1"/>
</dbReference>
<dbReference type="AlphaFoldDB" id="A0A1G2LTL7"/>
<evidence type="ECO:0008006" key="3">
    <source>
        <dbReference type="Google" id="ProtNLM"/>
    </source>
</evidence>
<evidence type="ECO:0000313" key="2">
    <source>
        <dbReference type="Proteomes" id="UP000178116"/>
    </source>
</evidence>
<organism evidence="1 2">
    <name type="scientific">Candidatus Tagabacteria bacterium RIFCSPLOWO2_01_FULL_42_9</name>
    <dbReference type="NCBI Taxonomy" id="1802296"/>
    <lineage>
        <taxon>Bacteria</taxon>
        <taxon>Candidatus Tagaibacteriota</taxon>
    </lineage>
</organism>
<sequence>MEWQLQVEANGVGGPYIIWFDSWNSYQDSSLKVSGNTSLLVNKWYHFCGVQNGDGNTGYVYLNGVQDGSAMQTGAMINSISLIQIGVRTLDNDNRYWDGLIDEVRVYNRALSASEVAELYRLGARRMEIRQ</sequence>
<dbReference type="SUPFAM" id="SSF49899">
    <property type="entry name" value="Concanavalin A-like lectins/glucanases"/>
    <property type="match status" value="1"/>
</dbReference>
<gene>
    <name evidence="1" type="ORF">A3A10_01645</name>
</gene>